<sequence length="517" mass="57634">MRILPAILAVLLSSYIQAETLVRGLATPPATLDPHFFHGTPEAGVLKDLFEGLVIQDEYGLPVPGAAESWQVSEDGRTWTFRLREDLKWSDGTPLTSEDFLFSFRRLADPATGAKYSWYLQLSGVVNSQDVTEGKQPVESLGVTALDKQTLVVTLDEPRSWFPAMMTFPSFLPVPRHAIEACGEDWHLKEGCAVSNGAYSFVSSGHNEIKLQRNTFYSGFSEAQISDLVWKMYQQPLDELVAFRAGDLDITSGLPIVSLLPKAVSVGIATEPEPQLITSYLIVNPKNSTMSNPHLRKALAAVLDRDAVFPDVGGPAWTLTPPWTKGASNWLPEDYGQAQWKRDNAARKALAKAGYSESNPVKIEYMTVEGYGKGGLYNESIVSQWRRLPGVEVEIVSLDWMEFTRRYLSGDFQVMHSAWLAAFNDPAAFLLLGGRLSPYSLGVMDDDYDVALQKAMSETSQEERKMLYQNLEQQLVESNSIIPLKHLSQVHWLQPRVKGFTATNPEGWVTSRQLRLE</sequence>
<dbReference type="SUPFAM" id="SSF53850">
    <property type="entry name" value="Periplasmic binding protein-like II"/>
    <property type="match status" value="1"/>
</dbReference>
<dbReference type="EMBL" id="JAMFLX010000003">
    <property type="protein sequence ID" value="MCL6268900.1"/>
    <property type="molecule type" value="Genomic_DNA"/>
</dbReference>
<keyword evidence="4 5" id="KW-0732">Signal</keyword>
<accession>A0ABT0PC54</accession>
<feature type="chain" id="PRO_5046741382" evidence="5">
    <location>
        <begin position="19"/>
        <end position="517"/>
    </location>
</feature>
<reference evidence="7 8" key="1">
    <citation type="submission" date="2022-05" db="EMBL/GenBank/DDBJ databases">
        <authorList>
            <person name="Park J.-S."/>
        </authorList>
    </citation>
    <scope>NUCLEOTIDE SEQUENCE [LARGE SCALE GENOMIC DNA]</scope>
    <source>
        <strain evidence="7 8">2012CJ34-2</strain>
    </source>
</reference>
<comment type="similarity">
    <text evidence="2">Belongs to the bacterial solute-binding protein 5 family.</text>
</comment>
<dbReference type="PANTHER" id="PTHR30290">
    <property type="entry name" value="PERIPLASMIC BINDING COMPONENT OF ABC TRANSPORTER"/>
    <property type="match status" value="1"/>
</dbReference>
<dbReference type="Proteomes" id="UP001203338">
    <property type="component" value="Unassembled WGS sequence"/>
</dbReference>
<gene>
    <name evidence="7" type="ORF">M3P05_02905</name>
</gene>
<dbReference type="InterPro" id="IPR039424">
    <property type="entry name" value="SBP_5"/>
</dbReference>
<evidence type="ECO:0000256" key="3">
    <source>
        <dbReference type="ARBA" id="ARBA00022448"/>
    </source>
</evidence>
<evidence type="ECO:0000256" key="2">
    <source>
        <dbReference type="ARBA" id="ARBA00005695"/>
    </source>
</evidence>
<keyword evidence="3" id="KW-0813">Transport</keyword>
<dbReference type="Gene3D" id="3.10.105.10">
    <property type="entry name" value="Dipeptide-binding Protein, Domain 3"/>
    <property type="match status" value="1"/>
</dbReference>
<dbReference type="PROSITE" id="PS01040">
    <property type="entry name" value="SBP_BACTERIAL_5"/>
    <property type="match status" value="1"/>
</dbReference>
<dbReference type="InterPro" id="IPR030678">
    <property type="entry name" value="Peptide/Ni-bd"/>
</dbReference>
<feature type="domain" description="Solute-binding protein family 5" evidence="6">
    <location>
        <begin position="62"/>
        <end position="431"/>
    </location>
</feature>
<evidence type="ECO:0000256" key="1">
    <source>
        <dbReference type="ARBA" id="ARBA00004196"/>
    </source>
</evidence>
<name>A0ABT0PC54_9GAMM</name>
<evidence type="ECO:0000256" key="4">
    <source>
        <dbReference type="ARBA" id="ARBA00022729"/>
    </source>
</evidence>
<evidence type="ECO:0000313" key="7">
    <source>
        <dbReference type="EMBL" id="MCL6268900.1"/>
    </source>
</evidence>
<dbReference type="RefSeq" id="WP_249697734.1">
    <property type="nucleotide sequence ID" value="NZ_JAMFLX010000003.1"/>
</dbReference>
<dbReference type="Gene3D" id="3.40.190.10">
    <property type="entry name" value="Periplasmic binding protein-like II"/>
    <property type="match status" value="1"/>
</dbReference>
<evidence type="ECO:0000256" key="5">
    <source>
        <dbReference type="SAM" id="SignalP"/>
    </source>
</evidence>
<dbReference type="Pfam" id="PF00496">
    <property type="entry name" value="SBP_bac_5"/>
    <property type="match status" value="1"/>
</dbReference>
<keyword evidence="8" id="KW-1185">Reference proteome</keyword>
<evidence type="ECO:0000259" key="6">
    <source>
        <dbReference type="Pfam" id="PF00496"/>
    </source>
</evidence>
<comment type="subcellular location">
    <subcellularLocation>
        <location evidence="1">Cell envelope</location>
    </subcellularLocation>
</comment>
<protein>
    <submittedName>
        <fullName evidence="7">Peptide ABC transporter substrate-binding protein</fullName>
    </submittedName>
</protein>
<dbReference type="PANTHER" id="PTHR30290:SF10">
    <property type="entry name" value="PERIPLASMIC OLIGOPEPTIDE-BINDING PROTEIN-RELATED"/>
    <property type="match status" value="1"/>
</dbReference>
<dbReference type="InterPro" id="IPR000914">
    <property type="entry name" value="SBP_5_dom"/>
</dbReference>
<evidence type="ECO:0000313" key="8">
    <source>
        <dbReference type="Proteomes" id="UP001203338"/>
    </source>
</evidence>
<dbReference type="PIRSF" id="PIRSF002741">
    <property type="entry name" value="MppA"/>
    <property type="match status" value="1"/>
</dbReference>
<dbReference type="Gene3D" id="3.90.76.10">
    <property type="entry name" value="Dipeptide-binding Protein, Domain 1"/>
    <property type="match status" value="1"/>
</dbReference>
<organism evidence="7 8">
    <name type="scientific">Parendozoicomonas callyspongiae</name>
    <dbReference type="NCBI Taxonomy" id="2942213"/>
    <lineage>
        <taxon>Bacteria</taxon>
        <taxon>Pseudomonadati</taxon>
        <taxon>Pseudomonadota</taxon>
        <taxon>Gammaproteobacteria</taxon>
        <taxon>Oceanospirillales</taxon>
        <taxon>Endozoicomonadaceae</taxon>
        <taxon>Parendozoicomonas</taxon>
    </lineage>
</organism>
<comment type="caution">
    <text evidence="7">The sequence shown here is derived from an EMBL/GenBank/DDBJ whole genome shotgun (WGS) entry which is preliminary data.</text>
</comment>
<dbReference type="InterPro" id="IPR023765">
    <property type="entry name" value="SBP_5_CS"/>
</dbReference>
<proteinExistence type="inferred from homology"/>
<dbReference type="CDD" id="cd08504">
    <property type="entry name" value="PBP2_OppA"/>
    <property type="match status" value="1"/>
</dbReference>
<feature type="signal peptide" evidence="5">
    <location>
        <begin position="1"/>
        <end position="18"/>
    </location>
</feature>